<reference evidence="1 2" key="1">
    <citation type="submission" date="2020-07" db="EMBL/GenBank/DDBJ databases">
        <authorList>
            <person name="Feng H."/>
        </authorList>
    </citation>
    <scope>NUCLEOTIDE SEQUENCE [LARGE SCALE GENOMIC DNA]</scope>
    <source>
        <strain evidence="2">s-11</strain>
    </source>
</reference>
<protein>
    <submittedName>
        <fullName evidence="1">Uncharacterized protein</fullName>
    </submittedName>
</protein>
<accession>A0A7W1XA20</accession>
<evidence type="ECO:0000313" key="1">
    <source>
        <dbReference type="EMBL" id="MBA4542882.1"/>
    </source>
</evidence>
<organism evidence="1 2">
    <name type="scientific">Thermoactinomyces daqus</name>
    <dbReference type="NCBI Taxonomy" id="1329516"/>
    <lineage>
        <taxon>Bacteria</taxon>
        <taxon>Bacillati</taxon>
        <taxon>Bacillota</taxon>
        <taxon>Bacilli</taxon>
        <taxon>Bacillales</taxon>
        <taxon>Thermoactinomycetaceae</taxon>
        <taxon>Thermoactinomyces</taxon>
    </lineage>
</organism>
<dbReference type="AlphaFoldDB" id="A0A7W1XA20"/>
<proteinExistence type="predicted"/>
<dbReference type="Proteomes" id="UP000530514">
    <property type="component" value="Unassembled WGS sequence"/>
</dbReference>
<gene>
    <name evidence="1" type="ORF">H1164_08205</name>
</gene>
<comment type="caution">
    <text evidence="1">The sequence shown here is derived from an EMBL/GenBank/DDBJ whole genome shotgun (WGS) entry which is preliminary data.</text>
</comment>
<dbReference type="RefSeq" id="WP_033101864.1">
    <property type="nucleotide sequence ID" value="NZ_JACEIP010000010.1"/>
</dbReference>
<dbReference type="EMBL" id="JACEIP010000010">
    <property type="protein sequence ID" value="MBA4542882.1"/>
    <property type="molecule type" value="Genomic_DNA"/>
</dbReference>
<sequence>MKIVFHDGCTVISYIIDAQNVEIEDQNIYWNNHANAIFGAKSQVLIVPDDFSVEVGDPINDTIKTADLSDSCKTINRRVNILENIDPEPATIDTKTQETIKTLTQRIDQLEARIAALGG</sequence>
<name>A0A7W1XA20_9BACL</name>
<keyword evidence="2" id="KW-1185">Reference proteome</keyword>
<evidence type="ECO:0000313" key="2">
    <source>
        <dbReference type="Proteomes" id="UP000530514"/>
    </source>
</evidence>